<feature type="transmembrane region" description="Helical" evidence="1">
    <location>
        <begin position="66"/>
        <end position="85"/>
    </location>
</feature>
<keyword evidence="3" id="KW-1185">Reference proteome</keyword>
<keyword evidence="1" id="KW-0472">Membrane</keyword>
<comment type="caution">
    <text evidence="2">The sequence shown here is derived from an EMBL/GenBank/DDBJ whole genome shotgun (WGS) entry which is preliminary data.</text>
</comment>
<keyword evidence="1" id="KW-1133">Transmembrane helix</keyword>
<protein>
    <submittedName>
        <fullName evidence="2">Uncharacterized protein</fullName>
    </submittedName>
</protein>
<proteinExistence type="predicted"/>
<organism evidence="2 3">
    <name type="scientific">Mucilaginibacter galii</name>
    <dbReference type="NCBI Taxonomy" id="2005073"/>
    <lineage>
        <taxon>Bacteria</taxon>
        <taxon>Pseudomonadati</taxon>
        <taxon>Bacteroidota</taxon>
        <taxon>Sphingobacteriia</taxon>
        <taxon>Sphingobacteriales</taxon>
        <taxon>Sphingobacteriaceae</taxon>
        <taxon>Mucilaginibacter</taxon>
    </lineage>
</organism>
<name>A0A917N1Q0_9SPHI</name>
<feature type="transmembrane region" description="Helical" evidence="1">
    <location>
        <begin position="145"/>
        <end position="167"/>
    </location>
</feature>
<evidence type="ECO:0000313" key="3">
    <source>
        <dbReference type="Proteomes" id="UP000662074"/>
    </source>
</evidence>
<feature type="transmembrane region" description="Helical" evidence="1">
    <location>
        <begin position="41"/>
        <end position="60"/>
    </location>
</feature>
<dbReference type="EMBL" id="BMDO01000001">
    <property type="protein sequence ID" value="GGI49267.1"/>
    <property type="molecule type" value="Genomic_DNA"/>
</dbReference>
<dbReference type="Proteomes" id="UP000662074">
    <property type="component" value="Unassembled WGS sequence"/>
</dbReference>
<evidence type="ECO:0000256" key="1">
    <source>
        <dbReference type="SAM" id="Phobius"/>
    </source>
</evidence>
<gene>
    <name evidence="2" type="ORF">GCM10011425_04790</name>
</gene>
<feature type="transmembrane region" description="Helical" evidence="1">
    <location>
        <begin position="122"/>
        <end position="139"/>
    </location>
</feature>
<reference evidence="2" key="2">
    <citation type="submission" date="2020-09" db="EMBL/GenBank/DDBJ databases">
        <authorList>
            <person name="Sun Q."/>
            <person name="Sedlacek I."/>
        </authorList>
    </citation>
    <scope>NUCLEOTIDE SEQUENCE</scope>
    <source>
        <strain evidence="2">CCM 8711</strain>
    </source>
</reference>
<reference evidence="2" key="1">
    <citation type="journal article" date="2014" name="Int. J. Syst. Evol. Microbiol.">
        <title>Complete genome sequence of Corynebacterium casei LMG S-19264T (=DSM 44701T), isolated from a smear-ripened cheese.</title>
        <authorList>
            <consortium name="US DOE Joint Genome Institute (JGI-PGF)"/>
            <person name="Walter F."/>
            <person name="Albersmeier A."/>
            <person name="Kalinowski J."/>
            <person name="Ruckert C."/>
        </authorList>
    </citation>
    <scope>NUCLEOTIDE SEQUENCE</scope>
    <source>
        <strain evidence="2">CCM 8711</strain>
    </source>
</reference>
<keyword evidence="1" id="KW-0812">Transmembrane</keyword>
<accession>A0A917N1Q0</accession>
<dbReference type="RefSeq" id="WP_188413438.1">
    <property type="nucleotide sequence ID" value="NZ_BMDO01000001.1"/>
</dbReference>
<sequence>MDNLDDLKAIWHTAKTDALPSSQEMLQMIRKFRGQKLRNKWLMIISSLSLSAFLVSALFTGHTEYISTYIGGLLMALSGVLIAATNARSLKRFYRLDDCSNLDFVAFIEITRQNQVYYYKKTMVVIVVLCLVGWMLYMYEPLVKHWLWMGGVYSAFLVYMAIMWFVVRPRSFKKDQDKLNTMRQRLENISNQLK</sequence>
<dbReference type="AlphaFoldDB" id="A0A917N1Q0"/>
<evidence type="ECO:0000313" key="2">
    <source>
        <dbReference type="EMBL" id="GGI49267.1"/>
    </source>
</evidence>